<accession>A0A1H0AJA1</accession>
<dbReference type="AlphaFoldDB" id="A0A1H0AJA1"/>
<keyword evidence="2" id="KW-1185">Reference proteome</keyword>
<gene>
    <name evidence="1" type="ORF">SAMN05192554_12731</name>
</gene>
<proteinExistence type="predicted"/>
<dbReference type="STRING" id="996166.SAMN05192554_12731"/>
<organism evidence="1 2">
    <name type="scientific">Haloarchaeobius iranensis</name>
    <dbReference type="NCBI Taxonomy" id="996166"/>
    <lineage>
        <taxon>Archaea</taxon>
        <taxon>Methanobacteriati</taxon>
        <taxon>Methanobacteriota</taxon>
        <taxon>Stenosarchaea group</taxon>
        <taxon>Halobacteria</taxon>
        <taxon>Halobacteriales</taxon>
        <taxon>Halorubellaceae</taxon>
        <taxon>Haloarchaeobius</taxon>
    </lineage>
</organism>
<dbReference type="RefSeq" id="WP_089735946.1">
    <property type="nucleotide sequence ID" value="NZ_FNIA01000027.1"/>
</dbReference>
<dbReference type="Proteomes" id="UP000199370">
    <property type="component" value="Unassembled WGS sequence"/>
</dbReference>
<evidence type="ECO:0000313" key="2">
    <source>
        <dbReference type="Proteomes" id="UP000199370"/>
    </source>
</evidence>
<sequence>MNGRDDADGPSRRELLTAGAGALATAGSASLSGCTAAMPPLGQEIRYGRVDVPPADDPAYRRWVPPVDTQSERRQPLWQDLMYTTPRRTGSDSVDRVHVGRGFLKSSMDYFGIGYDNYDRVIGNFGTLVAEVDVDRSTVDETLLGSGYERRGTYDGYDCYGRSDLPRTVAVGDEALVFSRSSSHETDVRRIIDTGAGRTEPRHAHDEQFAQLTAAAGAHPFTWLGVPMPYDWDAPETGALTMAYDDSAAYFVHYLLFPADEVPTVSRIKEQMTEVQRAVDAYSVDVTLDGNLATIEMHQPLERYFQDLDANRLNPQVTWGVDHDTDAGTVTLRHEAGDAVDADLLTVYVDEANRSRDPADTQFADEYGTVTPGDSLTVEVGGLDEFVRLVFESADGDSSMWLVDYDLDGPDE</sequence>
<evidence type="ECO:0000313" key="1">
    <source>
        <dbReference type="EMBL" id="SDN33193.1"/>
    </source>
</evidence>
<dbReference type="InterPro" id="IPR006311">
    <property type="entry name" value="TAT_signal"/>
</dbReference>
<reference evidence="1 2" key="1">
    <citation type="submission" date="2016-10" db="EMBL/GenBank/DDBJ databases">
        <authorList>
            <person name="de Groot N.N."/>
        </authorList>
    </citation>
    <scope>NUCLEOTIDE SEQUENCE [LARGE SCALE GENOMIC DNA]</scope>
    <source>
        <strain evidence="2">EB21,IBRC-M 10013,KCTC 4048</strain>
    </source>
</reference>
<protein>
    <submittedName>
        <fullName evidence="1">Uncharacterized protein</fullName>
    </submittedName>
</protein>
<dbReference type="PROSITE" id="PS51318">
    <property type="entry name" value="TAT"/>
    <property type="match status" value="1"/>
</dbReference>
<dbReference type="PROSITE" id="PS51257">
    <property type="entry name" value="PROKAR_LIPOPROTEIN"/>
    <property type="match status" value="1"/>
</dbReference>
<dbReference type="OrthoDB" id="303179at2157"/>
<name>A0A1H0AJA1_9EURY</name>
<dbReference type="EMBL" id="FNIA01000027">
    <property type="protein sequence ID" value="SDN33193.1"/>
    <property type="molecule type" value="Genomic_DNA"/>
</dbReference>